<dbReference type="InterPro" id="IPR004364">
    <property type="entry name" value="Aa-tRNA-synt_II"/>
</dbReference>
<dbReference type="PANTHER" id="PTHR42918">
    <property type="entry name" value="LYSYL-TRNA SYNTHETASE"/>
    <property type="match status" value="1"/>
</dbReference>
<dbReference type="GO" id="GO:0005524">
    <property type="term" value="F:ATP binding"/>
    <property type="evidence" value="ECO:0007669"/>
    <property type="project" value="InterPro"/>
</dbReference>
<dbReference type="PANTHER" id="PTHR42918:SF9">
    <property type="entry name" value="LYSINE--TRNA LIGASE"/>
    <property type="match status" value="1"/>
</dbReference>
<evidence type="ECO:0000313" key="6">
    <source>
        <dbReference type="Proteomes" id="UP000051530"/>
    </source>
</evidence>
<evidence type="ECO:0000256" key="1">
    <source>
        <dbReference type="ARBA" id="ARBA00022598"/>
    </source>
</evidence>
<keyword evidence="6" id="KW-1185">Reference proteome</keyword>
<feature type="non-terminal residue" evidence="5">
    <location>
        <position position="1"/>
    </location>
</feature>
<dbReference type="GO" id="GO:0006430">
    <property type="term" value="P:lysyl-tRNA aminoacylation"/>
    <property type="evidence" value="ECO:0007669"/>
    <property type="project" value="TreeGrafter"/>
</dbReference>
<dbReference type="EMBL" id="LGUB01000393">
    <property type="protein sequence ID" value="KRH93309.1"/>
    <property type="molecule type" value="Genomic_DNA"/>
</dbReference>
<dbReference type="VEuPathDB" id="MicrosporidiaDB:M153_11240003342"/>
<keyword evidence="3" id="KW-0067">ATP-binding</keyword>
<accession>A0A0R0LV99</accession>
<name>A0A0R0LV99_9MICR</name>
<sequence>AMKMDEDFCVALEYGLPPTGGWGVGLDRLTMYLTNAANIKDVLFFPAMKPEK</sequence>
<keyword evidence="1" id="KW-0436">Ligase</keyword>
<dbReference type="PROSITE" id="PS50862">
    <property type="entry name" value="AA_TRNA_LIGASE_II"/>
    <property type="match status" value="1"/>
</dbReference>
<reference evidence="5 6" key="1">
    <citation type="submission" date="2015-07" db="EMBL/GenBank/DDBJ databases">
        <title>The genome of Pseudoloma neurophilia, a relevant intracellular parasite of the zebrafish.</title>
        <authorList>
            <person name="Ndikumana S."/>
            <person name="Pelin A."/>
            <person name="Sanders J."/>
            <person name="Corradi N."/>
        </authorList>
    </citation>
    <scope>NUCLEOTIDE SEQUENCE [LARGE SCALE GENOMIC DNA]</scope>
    <source>
        <strain evidence="5 6">MK1</strain>
    </source>
</reference>
<dbReference type="GO" id="GO:0005829">
    <property type="term" value="C:cytosol"/>
    <property type="evidence" value="ECO:0007669"/>
    <property type="project" value="TreeGrafter"/>
</dbReference>
<dbReference type="InterPro" id="IPR045864">
    <property type="entry name" value="aa-tRNA-synth_II/BPL/LPL"/>
</dbReference>
<evidence type="ECO:0000313" key="5">
    <source>
        <dbReference type="EMBL" id="KRH93309.1"/>
    </source>
</evidence>
<organism evidence="5 6">
    <name type="scientific">Pseudoloma neurophilia</name>
    <dbReference type="NCBI Taxonomy" id="146866"/>
    <lineage>
        <taxon>Eukaryota</taxon>
        <taxon>Fungi</taxon>
        <taxon>Fungi incertae sedis</taxon>
        <taxon>Microsporidia</taxon>
        <taxon>Pseudoloma</taxon>
    </lineage>
</organism>
<dbReference type="AlphaFoldDB" id="A0A0R0LV99"/>
<dbReference type="OrthoDB" id="21243at2759"/>
<evidence type="ECO:0000256" key="3">
    <source>
        <dbReference type="ARBA" id="ARBA00022840"/>
    </source>
</evidence>
<dbReference type="InterPro" id="IPR006195">
    <property type="entry name" value="aa-tRNA-synth_II"/>
</dbReference>
<keyword evidence="2" id="KW-0547">Nucleotide-binding</keyword>
<gene>
    <name evidence="5" type="ORF">M153_11240003342</name>
</gene>
<evidence type="ECO:0000256" key="2">
    <source>
        <dbReference type="ARBA" id="ARBA00022741"/>
    </source>
</evidence>
<dbReference type="GO" id="GO:0000049">
    <property type="term" value="F:tRNA binding"/>
    <property type="evidence" value="ECO:0007669"/>
    <property type="project" value="TreeGrafter"/>
</dbReference>
<protein>
    <submittedName>
        <fullName evidence="5">Lysyl-tRNA synthetase</fullName>
    </submittedName>
</protein>
<comment type="caution">
    <text evidence="5">The sequence shown here is derived from an EMBL/GenBank/DDBJ whole genome shotgun (WGS) entry which is preliminary data.</text>
</comment>
<dbReference type="Gene3D" id="3.30.930.10">
    <property type="entry name" value="Bira Bifunctional Protein, Domain 2"/>
    <property type="match status" value="1"/>
</dbReference>
<dbReference type="Pfam" id="PF00152">
    <property type="entry name" value="tRNA-synt_2"/>
    <property type="match status" value="1"/>
</dbReference>
<dbReference type="GO" id="GO:0004824">
    <property type="term" value="F:lysine-tRNA ligase activity"/>
    <property type="evidence" value="ECO:0007669"/>
    <property type="project" value="TreeGrafter"/>
</dbReference>
<dbReference type="Proteomes" id="UP000051530">
    <property type="component" value="Unassembled WGS sequence"/>
</dbReference>
<feature type="domain" description="Aminoacyl-transfer RNA synthetases class-II family profile" evidence="4">
    <location>
        <begin position="1"/>
        <end position="50"/>
    </location>
</feature>
<proteinExistence type="predicted"/>
<evidence type="ECO:0000259" key="4">
    <source>
        <dbReference type="PROSITE" id="PS50862"/>
    </source>
</evidence>
<dbReference type="SUPFAM" id="SSF55681">
    <property type="entry name" value="Class II aaRS and biotin synthetases"/>
    <property type="match status" value="1"/>
</dbReference>
<keyword evidence="5" id="KW-0030">Aminoacyl-tRNA synthetase</keyword>